<feature type="region of interest" description="Disordered" evidence="1">
    <location>
        <begin position="188"/>
        <end position="240"/>
    </location>
</feature>
<proteinExistence type="predicted"/>
<feature type="compositionally biased region" description="Low complexity" evidence="1">
    <location>
        <begin position="204"/>
        <end position="226"/>
    </location>
</feature>
<comment type="caution">
    <text evidence="2">The sequence shown here is derived from an EMBL/GenBank/DDBJ whole genome shotgun (WGS) entry which is preliminary data.</text>
</comment>
<dbReference type="Pfam" id="PF13830">
    <property type="entry name" value="DUF4192"/>
    <property type="match status" value="1"/>
</dbReference>
<name>A0ABN2N3E8_9PSEU</name>
<evidence type="ECO:0000313" key="3">
    <source>
        <dbReference type="Proteomes" id="UP001500449"/>
    </source>
</evidence>
<evidence type="ECO:0000256" key="1">
    <source>
        <dbReference type="SAM" id="MobiDB-lite"/>
    </source>
</evidence>
<gene>
    <name evidence="2" type="ORF">GCM10009836_31430</name>
</gene>
<sequence>MSSLPFLPPVPASDPALRVGTEGLLAAVPVLLGFRPRDSLVLVATGGPGGRRVGLVLRADLPPPGEIGEFCDMAARSLCRQELSGAAVIVVGGGTAAGGVPPRGDVAAAAGAALRERGVGVHTVAWVAATEEGANWCCYPAAGCGCSGLLPDPSSTVLAATAVSRGAVVYGSREELERQVLPAAGSGRVWSRSAGSDGTGSVQAGSARAGSAPRGSARAGSAHAGSVRGGARRTGSAGREARRRMLQEALDDAEAGRLLVGPELAEGMASAFDEPSFREIALNTCAGPRAAAAEQLWAALARACPGRAAADPAAYLAVCAILRGDGALATIALTRAHEVWPGHLLASSLIVAIDAGWGPAEVRAWIEEA</sequence>
<reference evidence="2 3" key="1">
    <citation type="journal article" date="2019" name="Int. J. Syst. Evol. Microbiol.">
        <title>The Global Catalogue of Microorganisms (GCM) 10K type strain sequencing project: providing services to taxonomists for standard genome sequencing and annotation.</title>
        <authorList>
            <consortium name="The Broad Institute Genomics Platform"/>
            <consortium name="The Broad Institute Genome Sequencing Center for Infectious Disease"/>
            <person name="Wu L."/>
            <person name="Ma J."/>
        </authorList>
    </citation>
    <scope>NUCLEOTIDE SEQUENCE [LARGE SCALE GENOMIC DNA]</scope>
    <source>
        <strain evidence="2 3">JCM 16009</strain>
    </source>
</reference>
<accession>A0ABN2N3E8</accession>
<dbReference type="InterPro" id="IPR025447">
    <property type="entry name" value="DUF4192"/>
</dbReference>
<feature type="compositionally biased region" description="Polar residues" evidence="1">
    <location>
        <begin position="193"/>
        <end position="203"/>
    </location>
</feature>
<evidence type="ECO:0000313" key="2">
    <source>
        <dbReference type="EMBL" id="GAA1849380.1"/>
    </source>
</evidence>
<dbReference type="EMBL" id="BAAAQK010000007">
    <property type="protein sequence ID" value="GAA1849380.1"/>
    <property type="molecule type" value="Genomic_DNA"/>
</dbReference>
<protein>
    <submittedName>
        <fullName evidence="2">DUF4192 domain-containing protein</fullName>
    </submittedName>
</protein>
<dbReference type="RefSeq" id="WP_344417148.1">
    <property type="nucleotide sequence ID" value="NZ_BAAAQK010000007.1"/>
</dbReference>
<dbReference type="Proteomes" id="UP001500449">
    <property type="component" value="Unassembled WGS sequence"/>
</dbReference>
<keyword evidence="3" id="KW-1185">Reference proteome</keyword>
<organism evidence="2 3">
    <name type="scientific">Pseudonocardia ailaonensis</name>
    <dbReference type="NCBI Taxonomy" id="367279"/>
    <lineage>
        <taxon>Bacteria</taxon>
        <taxon>Bacillati</taxon>
        <taxon>Actinomycetota</taxon>
        <taxon>Actinomycetes</taxon>
        <taxon>Pseudonocardiales</taxon>
        <taxon>Pseudonocardiaceae</taxon>
        <taxon>Pseudonocardia</taxon>
    </lineage>
</organism>